<dbReference type="AlphaFoldDB" id="A0A6A4YZ79"/>
<comment type="caution">
    <text evidence="1">The sequence shown here is derived from an EMBL/GenBank/DDBJ whole genome shotgun (WGS) entry which is preliminary data.</text>
</comment>
<accession>A0A6A4YZ79</accession>
<reference evidence="1 2" key="1">
    <citation type="submission" date="2019-06" db="EMBL/GenBank/DDBJ databases">
        <title>Genomics analysis of Aphanomyces spp. identifies a new class of oomycete effector associated with host adaptation.</title>
        <authorList>
            <person name="Gaulin E."/>
        </authorList>
    </citation>
    <scope>NUCLEOTIDE SEQUENCE [LARGE SCALE GENOMIC DNA]</scope>
    <source>
        <strain evidence="1 2">E</strain>
    </source>
</reference>
<protein>
    <recommendedName>
        <fullName evidence="3">Tc1-like transposase DDE domain-containing protein</fullName>
    </recommendedName>
</protein>
<evidence type="ECO:0000313" key="1">
    <source>
        <dbReference type="EMBL" id="KAF0702763.1"/>
    </source>
</evidence>
<sequence length="178" mass="20124">MQTFVAADFAGTELSVQTISRHILGMLYTVKQVRIEPATCNNDINKQKRREFALKLKQHQDNGDYIVYYDETNYNVYCKRSFGRSKKEREPPSCCRRRRARTCKSSAPCQRSKALSTTSSNAAASAWNKTRCSWKKSTKLSSGPTPGVTTLPASALSSCWTTRRPIRKRKVALSNTMT</sequence>
<evidence type="ECO:0000313" key="2">
    <source>
        <dbReference type="Proteomes" id="UP000469452"/>
    </source>
</evidence>
<gene>
    <name evidence="1" type="ORF">AaE_015729</name>
</gene>
<proteinExistence type="predicted"/>
<dbReference type="EMBL" id="VJMI01021019">
    <property type="protein sequence ID" value="KAF0702763.1"/>
    <property type="molecule type" value="Genomic_DNA"/>
</dbReference>
<name>A0A6A4YZ79_APHAT</name>
<organism evidence="1 2">
    <name type="scientific">Aphanomyces astaci</name>
    <name type="common">Crayfish plague agent</name>
    <dbReference type="NCBI Taxonomy" id="112090"/>
    <lineage>
        <taxon>Eukaryota</taxon>
        <taxon>Sar</taxon>
        <taxon>Stramenopiles</taxon>
        <taxon>Oomycota</taxon>
        <taxon>Saprolegniomycetes</taxon>
        <taxon>Saprolegniales</taxon>
        <taxon>Verrucalvaceae</taxon>
        <taxon>Aphanomyces</taxon>
    </lineage>
</organism>
<evidence type="ECO:0008006" key="3">
    <source>
        <dbReference type="Google" id="ProtNLM"/>
    </source>
</evidence>
<dbReference type="Proteomes" id="UP000469452">
    <property type="component" value="Unassembled WGS sequence"/>
</dbReference>